<sequence length="53" mass="6298">MNKCSSFQKYITRECDKHYQISGLCFSVYLPNDDLFGRCSWFNNAVLKERILD</sequence>
<reference evidence="1 2" key="1">
    <citation type="submission" date="2020-08" db="EMBL/GenBank/DDBJ databases">
        <authorList>
            <person name="Koutsovoulos G."/>
            <person name="Danchin GJ E."/>
        </authorList>
    </citation>
    <scope>NUCLEOTIDE SEQUENCE [LARGE SCALE GENOMIC DNA]</scope>
</reference>
<dbReference type="EMBL" id="CAJEWN010000089">
    <property type="protein sequence ID" value="CAD2162053.1"/>
    <property type="molecule type" value="Genomic_DNA"/>
</dbReference>
<gene>
    <name evidence="1" type="ORF">MENT_LOCUS15194</name>
</gene>
<name>A0A6V7UMX6_MELEN</name>
<comment type="caution">
    <text evidence="1">The sequence shown here is derived from an EMBL/GenBank/DDBJ whole genome shotgun (WGS) entry which is preliminary data.</text>
</comment>
<dbReference type="AlphaFoldDB" id="A0A6V7UMX6"/>
<evidence type="ECO:0000313" key="1">
    <source>
        <dbReference type="EMBL" id="CAD2162053.1"/>
    </source>
</evidence>
<evidence type="ECO:0000313" key="2">
    <source>
        <dbReference type="Proteomes" id="UP000580250"/>
    </source>
</evidence>
<proteinExistence type="predicted"/>
<dbReference type="Proteomes" id="UP000580250">
    <property type="component" value="Unassembled WGS sequence"/>
</dbReference>
<accession>A0A6V7UMX6</accession>
<protein>
    <submittedName>
        <fullName evidence="1">Uncharacterized protein</fullName>
    </submittedName>
</protein>
<organism evidence="1 2">
    <name type="scientific">Meloidogyne enterolobii</name>
    <name type="common">Root-knot nematode worm</name>
    <name type="synonym">Meloidogyne mayaguensis</name>
    <dbReference type="NCBI Taxonomy" id="390850"/>
    <lineage>
        <taxon>Eukaryota</taxon>
        <taxon>Metazoa</taxon>
        <taxon>Ecdysozoa</taxon>
        <taxon>Nematoda</taxon>
        <taxon>Chromadorea</taxon>
        <taxon>Rhabditida</taxon>
        <taxon>Tylenchina</taxon>
        <taxon>Tylenchomorpha</taxon>
        <taxon>Tylenchoidea</taxon>
        <taxon>Meloidogynidae</taxon>
        <taxon>Meloidogyninae</taxon>
        <taxon>Meloidogyne</taxon>
    </lineage>
</organism>